<dbReference type="Gene3D" id="1.20.1250.20">
    <property type="entry name" value="MFS general substrate transporter like domains"/>
    <property type="match status" value="2"/>
</dbReference>
<proteinExistence type="inferred from homology"/>
<evidence type="ECO:0000256" key="5">
    <source>
        <dbReference type="ARBA" id="ARBA00022597"/>
    </source>
</evidence>
<evidence type="ECO:0000256" key="1">
    <source>
        <dbReference type="ARBA" id="ARBA00004651"/>
    </source>
</evidence>
<evidence type="ECO:0000256" key="9">
    <source>
        <dbReference type="ARBA" id="ARBA00023136"/>
    </source>
</evidence>
<dbReference type="EMBL" id="CP036150">
    <property type="protein sequence ID" value="QEN07611.1"/>
    <property type="molecule type" value="Genomic_DNA"/>
</dbReference>
<dbReference type="Pfam" id="PF13347">
    <property type="entry name" value="MFS_2"/>
    <property type="match status" value="1"/>
</dbReference>
<evidence type="ECO:0000256" key="6">
    <source>
        <dbReference type="ARBA" id="ARBA00022692"/>
    </source>
</evidence>
<dbReference type="GO" id="GO:0005886">
    <property type="term" value="C:plasma membrane"/>
    <property type="evidence" value="ECO:0007669"/>
    <property type="project" value="UniProtKB-SubCell"/>
</dbReference>
<evidence type="ECO:0000256" key="3">
    <source>
        <dbReference type="ARBA" id="ARBA00022448"/>
    </source>
</evidence>
<dbReference type="InterPro" id="IPR036259">
    <property type="entry name" value="MFS_trans_sf"/>
</dbReference>
<keyword evidence="4" id="KW-1003">Cell membrane</keyword>
<feature type="transmembrane region" description="Helical" evidence="10">
    <location>
        <begin position="269"/>
        <end position="294"/>
    </location>
</feature>
<dbReference type="NCBIfam" id="NF007749">
    <property type="entry name" value="PRK10429.1"/>
    <property type="match status" value="1"/>
</dbReference>
<evidence type="ECO:0000313" key="11">
    <source>
        <dbReference type="EMBL" id="QEN07611.1"/>
    </source>
</evidence>
<dbReference type="GO" id="GO:0008643">
    <property type="term" value="P:carbohydrate transport"/>
    <property type="evidence" value="ECO:0007669"/>
    <property type="project" value="InterPro"/>
</dbReference>
<feature type="transmembrane region" description="Helical" evidence="10">
    <location>
        <begin position="362"/>
        <end position="389"/>
    </location>
</feature>
<comment type="similarity">
    <text evidence="2">Belongs to the sodium:galactoside symporter (TC 2.A.2) family.</text>
</comment>
<keyword evidence="7" id="KW-0769">Symport</keyword>
<keyword evidence="8 10" id="KW-1133">Transmembrane helix</keyword>
<keyword evidence="9 10" id="KW-0472">Membrane</keyword>
<dbReference type="PANTHER" id="PTHR11328">
    <property type="entry name" value="MAJOR FACILITATOR SUPERFAMILY DOMAIN-CONTAINING PROTEIN"/>
    <property type="match status" value="1"/>
</dbReference>
<feature type="transmembrane region" description="Helical" evidence="10">
    <location>
        <begin position="337"/>
        <end position="356"/>
    </location>
</feature>
<dbReference type="PANTHER" id="PTHR11328:SF36">
    <property type="entry name" value="MELIBIOSE PERMEASE"/>
    <property type="match status" value="1"/>
</dbReference>
<dbReference type="OrthoDB" id="9764596at2"/>
<dbReference type="NCBIfam" id="TIGR00792">
    <property type="entry name" value="gph"/>
    <property type="match status" value="1"/>
</dbReference>
<dbReference type="InterPro" id="IPR001927">
    <property type="entry name" value="Na/Gal_symport"/>
</dbReference>
<evidence type="ECO:0000256" key="4">
    <source>
        <dbReference type="ARBA" id="ARBA00022475"/>
    </source>
</evidence>
<dbReference type="CDD" id="cd17332">
    <property type="entry name" value="MFS_MelB_like"/>
    <property type="match status" value="1"/>
</dbReference>
<keyword evidence="6 10" id="KW-0812">Transmembrane</keyword>
<keyword evidence="3" id="KW-0813">Transport</keyword>
<feature type="transmembrane region" description="Helical" evidence="10">
    <location>
        <begin position="445"/>
        <end position="465"/>
    </location>
</feature>
<accession>A0A5C1QJ21</accession>
<gene>
    <name evidence="11" type="primary">melB</name>
    <name evidence="11" type="ORF">EXM22_06275</name>
</gene>
<evidence type="ECO:0000256" key="8">
    <source>
        <dbReference type="ARBA" id="ARBA00022989"/>
    </source>
</evidence>
<dbReference type="GO" id="GO:0006814">
    <property type="term" value="P:sodium ion transport"/>
    <property type="evidence" value="ECO:0007669"/>
    <property type="project" value="InterPro"/>
</dbReference>
<organism evidence="11 12">
    <name type="scientific">Oceanispirochaeta crateris</name>
    <dbReference type="NCBI Taxonomy" id="2518645"/>
    <lineage>
        <taxon>Bacteria</taxon>
        <taxon>Pseudomonadati</taxon>
        <taxon>Spirochaetota</taxon>
        <taxon>Spirochaetia</taxon>
        <taxon>Spirochaetales</taxon>
        <taxon>Spirochaetaceae</taxon>
        <taxon>Oceanispirochaeta</taxon>
    </lineage>
</organism>
<dbReference type="InterPro" id="IPR039672">
    <property type="entry name" value="MFS_2"/>
</dbReference>
<dbReference type="KEGG" id="ock:EXM22_06275"/>
<sequence length="495" mass="56036">MVIHKNKFFNLDVRICMVQCMTARNVESATMQKQEISLRVKMSYGAGAFGKDLVYGLVATFIMFYFTDIVGIAPLFLGGLFFVARLWDAINDPIMGMIVDNTRTRWGKFRPWILSGTLINSIVLLLLFYNPSFSSLVKYIYISIVYLLWGMTYTIMDIPYWSMIPALSSNQSEREKLAVIPRVFASLGFFTVASAGLIFVEKAGKTNIFGFLNHLSIQEKGFFLLSASISIIFIGTILITFFNVKEEAVSKNNTSLKDLFRVLFRNDQALVVMVTMIIFNSVTYITTGLGLYFFKYNMSNELLFSHFTIVAGISQVLAMVLFPVFTKRISRRKIFQLSVLLPILGYVLLFLSSLFGKQSISILLGCGVILFFGLGLSQVLSTVLLADSVDYGEWKLRQRNEGVIFSMQPFVVKFASATSALVIGAGLTIFKFKANEIQSEFTLNGIRMMMFLLPILGLVLSLYIYNKYYKIDKKFYNTIIDEIGKREESPVYDSL</sequence>
<feature type="transmembrane region" description="Helical" evidence="10">
    <location>
        <begin position="111"/>
        <end position="130"/>
    </location>
</feature>
<feature type="transmembrane region" description="Helical" evidence="10">
    <location>
        <begin position="136"/>
        <end position="156"/>
    </location>
</feature>
<dbReference type="GO" id="GO:0015293">
    <property type="term" value="F:symporter activity"/>
    <property type="evidence" value="ECO:0007669"/>
    <property type="project" value="UniProtKB-KW"/>
</dbReference>
<comment type="subcellular location">
    <subcellularLocation>
        <location evidence="1">Cell membrane</location>
        <topology evidence="1">Multi-pass membrane protein</topology>
    </subcellularLocation>
</comment>
<dbReference type="InterPro" id="IPR018043">
    <property type="entry name" value="Na/Gal_symport_CS"/>
</dbReference>
<reference evidence="11 12" key="1">
    <citation type="submission" date="2019-02" db="EMBL/GenBank/DDBJ databases">
        <title>Complete Genome Sequence and Methylome Analysis of free living Spirochaetas.</title>
        <authorList>
            <person name="Fomenkov A."/>
            <person name="Dubinina G."/>
            <person name="Leshcheva N."/>
            <person name="Mikheeva N."/>
            <person name="Grabovich M."/>
            <person name="Vincze T."/>
            <person name="Roberts R.J."/>
        </authorList>
    </citation>
    <scope>NUCLEOTIDE SEQUENCE [LARGE SCALE GENOMIC DNA]</scope>
    <source>
        <strain evidence="11 12">K2</strain>
    </source>
</reference>
<keyword evidence="12" id="KW-1185">Reference proteome</keyword>
<evidence type="ECO:0000256" key="10">
    <source>
        <dbReference type="SAM" id="Phobius"/>
    </source>
</evidence>
<protein>
    <submittedName>
        <fullName evidence="11">Melibiose:sodium transporter MelB</fullName>
    </submittedName>
</protein>
<evidence type="ECO:0000256" key="7">
    <source>
        <dbReference type="ARBA" id="ARBA00022847"/>
    </source>
</evidence>
<keyword evidence="5" id="KW-0762">Sugar transport</keyword>
<dbReference type="Proteomes" id="UP000324209">
    <property type="component" value="Chromosome"/>
</dbReference>
<evidence type="ECO:0000256" key="2">
    <source>
        <dbReference type="ARBA" id="ARBA00009617"/>
    </source>
</evidence>
<evidence type="ECO:0000313" key="12">
    <source>
        <dbReference type="Proteomes" id="UP000324209"/>
    </source>
</evidence>
<feature type="transmembrane region" description="Helical" evidence="10">
    <location>
        <begin position="72"/>
        <end position="90"/>
    </location>
</feature>
<name>A0A5C1QJ21_9SPIO</name>
<dbReference type="PROSITE" id="PS00872">
    <property type="entry name" value="NA_GALACTOSIDE_SYMP"/>
    <property type="match status" value="1"/>
</dbReference>
<dbReference type="AlphaFoldDB" id="A0A5C1QJ21"/>
<feature type="transmembrane region" description="Helical" evidence="10">
    <location>
        <begin position="220"/>
        <end position="242"/>
    </location>
</feature>
<feature type="transmembrane region" description="Helical" evidence="10">
    <location>
        <begin position="410"/>
        <end position="430"/>
    </location>
</feature>
<dbReference type="SUPFAM" id="SSF103473">
    <property type="entry name" value="MFS general substrate transporter"/>
    <property type="match status" value="1"/>
</dbReference>
<feature type="transmembrane region" description="Helical" evidence="10">
    <location>
        <begin position="306"/>
        <end position="325"/>
    </location>
</feature>
<feature type="transmembrane region" description="Helical" evidence="10">
    <location>
        <begin position="177"/>
        <end position="200"/>
    </location>
</feature>